<evidence type="ECO:0000313" key="1">
    <source>
        <dbReference type="EMBL" id="UXH44064.1"/>
    </source>
</evidence>
<name>A0ACD4C6Q6_9BACI</name>
<proteinExistence type="predicted"/>
<protein>
    <submittedName>
        <fullName evidence="1">Sugar nucleotide-binding protein</fullName>
    </submittedName>
</protein>
<organism evidence="1 2">
    <name type="scientific">Rossellomorea vietnamensis</name>
    <dbReference type="NCBI Taxonomy" id="218284"/>
    <lineage>
        <taxon>Bacteria</taxon>
        <taxon>Bacillati</taxon>
        <taxon>Bacillota</taxon>
        <taxon>Bacilli</taxon>
        <taxon>Bacillales</taxon>
        <taxon>Bacillaceae</taxon>
        <taxon>Rossellomorea</taxon>
    </lineage>
</organism>
<gene>
    <name evidence="1" type="ORF">N5C46_20890</name>
</gene>
<dbReference type="Proteomes" id="UP001064027">
    <property type="component" value="Chromosome"/>
</dbReference>
<keyword evidence="2" id="KW-1185">Reference proteome</keyword>
<evidence type="ECO:0000313" key="2">
    <source>
        <dbReference type="Proteomes" id="UP001064027"/>
    </source>
</evidence>
<sequence length="278" mass="31125">MKILILGATGFLGSTLFGLAEKLNHTVLGTSRNQNEKSNIIKLNITDKGAVEQTIKDFHPDVVVWALLSMDEEDALINIGLSHLLSTISRQTKLIFISTDGVFSEGKGGYSESDEIKPIAEDAPLSTYINSKIVGEKMVQNDHPNHIIIRTGPLYGKDLNQNIEQRTQRTISEVEEKGCFHAATNMYRNFVHIEDLSTAILELCTLDFLGLIHVGPLQKESYFTFYQKRLRGLGYEENVIKASRIDPNENPYLILDTSLNTTRVNGLLKSKFKSINNL</sequence>
<accession>A0ACD4C6Q6</accession>
<dbReference type="EMBL" id="CP104558">
    <property type="protein sequence ID" value="UXH44064.1"/>
    <property type="molecule type" value="Genomic_DNA"/>
</dbReference>
<reference evidence="1" key="1">
    <citation type="submission" date="2022-09" db="EMBL/GenBank/DDBJ databases">
        <title>Complete genome sequence of Rossellomorea vietnamensis strain RL-WG62, a newly isolated PGPR with the potential for plant salinity stress alleviation.</title>
        <authorList>
            <person name="Ren L."/>
            <person name="Wang G."/>
            <person name="Hu H."/>
        </authorList>
    </citation>
    <scope>NUCLEOTIDE SEQUENCE</scope>
    <source>
        <strain evidence="1">RL-WG62</strain>
    </source>
</reference>